<protein>
    <recommendedName>
        <fullName evidence="3">Thioesterase domain-containing protein</fullName>
    </recommendedName>
</protein>
<comment type="caution">
    <text evidence="4">The sequence shown here is derived from an EMBL/GenBank/DDBJ whole genome shotgun (WGS) entry which is preliminary data.</text>
</comment>
<dbReference type="PANTHER" id="PTHR21660:SF1">
    <property type="entry name" value="ACYL-COENZYME A THIOESTERASE 13"/>
    <property type="match status" value="1"/>
</dbReference>
<dbReference type="CDD" id="cd03443">
    <property type="entry name" value="PaaI_thioesterase"/>
    <property type="match status" value="1"/>
</dbReference>
<dbReference type="Proteomes" id="UP000034291">
    <property type="component" value="Unassembled WGS sequence"/>
</dbReference>
<organism evidence="4 5">
    <name type="scientific">Aspergillus rambellii</name>
    <dbReference type="NCBI Taxonomy" id="308745"/>
    <lineage>
        <taxon>Eukaryota</taxon>
        <taxon>Fungi</taxon>
        <taxon>Dikarya</taxon>
        <taxon>Ascomycota</taxon>
        <taxon>Pezizomycotina</taxon>
        <taxon>Eurotiomycetes</taxon>
        <taxon>Eurotiomycetidae</taxon>
        <taxon>Eurotiales</taxon>
        <taxon>Aspergillaceae</taxon>
        <taxon>Aspergillus</taxon>
        <taxon>Aspergillus subgen. Nidulantes</taxon>
    </lineage>
</organism>
<name>A0A0F8XSH2_9EURO</name>
<dbReference type="InterPro" id="IPR006683">
    <property type="entry name" value="Thioestr_dom"/>
</dbReference>
<dbReference type="InterPro" id="IPR029069">
    <property type="entry name" value="HotDog_dom_sf"/>
</dbReference>
<evidence type="ECO:0000313" key="5">
    <source>
        <dbReference type="Proteomes" id="UP000034291"/>
    </source>
</evidence>
<keyword evidence="5" id="KW-1185">Reference proteome</keyword>
<evidence type="ECO:0000256" key="2">
    <source>
        <dbReference type="ARBA" id="ARBA00022801"/>
    </source>
</evidence>
<sequence length="169" mass="18459">MSENKVGAPARELTEFEQGIYQVCSRLGTGEGWDDWDVKDCNLRFESATPGPPAQASYLLVCTQKLCNWLGNLHGGCAATLIDMLSSVTLIGASRPGMFSLGGVSRHLGVTYLRPVPMGIEMRLVTKVVHMGRRLALLRSEIYRVDTGDLCMVSDHEKVNTDPEASGKM</sequence>
<dbReference type="STRING" id="308745.A0A0F8XSH2"/>
<comment type="similarity">
    <text evidence="1">Belongs to the thioesterase PaaI family.</text>
</comment>
<accession>A0A0F8XSH2</accession>
<dbReference type="AlphaFoldDB" id="A0A0F8XSH2"/>
<dbReference type="GO" id="GO:0047617">
    <property type="term" value="F:fatty acyl-CoA hydrolase activity"/>
    <property type="evidence" value="ECO:0007669"/>
    <property type="project" value="InterPro"/>
</dbReference>
<keyword evidence="2" id="KW-0378">Hydrolase</keyword>
<dbReference type="InterPro" id="IPR039298">
    <property type="entry name" value="ACOT13"/>
</dbReference>
<reference evidence="4 5" key="1">
    <citation type="submission" date="2015-02" db="EMBL/GenBank/DDBJ databases">
        <title>Draft Genome Sequences of Two Closely-Related Aflatoxigenic Aspergillus Species Obtained from the Cote d'Ivoire.</title>
        <authorList>
            <person name="Moore G.G."/>
            <person name="Beltz S.B."/>
            <person name="Mack B.M."/>
        </authorList>
    </citation>
    <scope>NUCLEOTIDE SEQUENCE [LARGE SCALE GENOMIC DNA]</scope>
    <source>
        <strain evidence="4 5">SRRC1468</strain>
    </source>
</reference>
<gene>
    <name evidence="4" type="ORF">ARAM_000238</name>
</gene>
<evidence type="ECO:0000256" key="1">
    <source>
        <dbReference type="ARBA" id="ARBA00008324"/>
    </source>
</evidence>
<evidence type="ECO:0000313" key="4">
    <source>
        <dbReference type="EMBL" id="KKK26482.1"/>
    </source>
</evidence>
<feature type="domain" description="Thioesterase" evidence="3">
    <location>
        <begin position="71"/>
        <end position="150"/>
    </location>
</feature>
<dbReference type="SUPFAM" id="SSF54637">
    <property type="entry name" value="Thioesterase/thiol ester dehydrase-isomerase"/>
    <property type="match status" value="1"/>
</dbReference>
<dbReference type="EMBL" id="JZBS01000375">
    <property type="protein sequence ID" value="KKK26482.1"/>
    <property type="molecule type" value="Genomic_DNA"/>
</dbReference>
<evidence type="ECO:0000259" key="3">
    <source>
        <dbReference type="Pfam" id="PF03061"/>
    </source>
</evidence>
<dbReference type="Pfam" id="PF03061">
    <property type="entry name" value="4HBT"/>
    <property type="match status" value="1"/>
</dbReference>
<dbReference type="Gene3D" id="3.10.129.10">
    <property type="entry name" value="Hotdog Thioesterase"/>
    <property type="match status" value="1"/>
</dbReference>
<dbReference type="OrthoDB" id="2831072at2759"/>
<dbReference type="PANTHER" id="PTHR21660">
    <property type="entry name" value="THIOESTERASE SUPERFAMILY MEMBER-RELATED"/>
    <property type="match status" value="1"/>
</dbReference>
<proteinExistence type="inferred from homology"/>